<dbReference type="EMBL" id="UINC01171887">
    <property type="protein sequence ID" value="SVD76688.1"/>
    <property type="molecule type" value="Genomic_DNA"/>
</dbReference>
<name>A0A382Y2E8_9ZZZZ</name>
<organism evidence="1">
    <name type="scientific">marine metagenome</name>
    <dbReference type="NCBI Taxonomy" id="408172"/>
    <lineage>
        <taxon>unclassified sequences</taxon>
        <taxon>metagenomes</taxon>
        <taxon>ecological metagenomes</taxon>
    </lineage>
</organism>
<proteinExistence type="predicted"/>
<protein>
    <submittedName>
        <fullName evidence="1">Uncharacterized protein</fullName>
    </submittedName>
</protein>
<dbReference type="AlphaFoldDB" id="A0A382Y2E8"/>
<gene>
    <name evidence="1" type="ORF">METZ01_LOCUS429542</name>
</gene>
<accession>A0A382Y2E8</accession>
<evidence type="ECO:0000313" key="1">
    <source>
        <dbReference type="EMBL" id="SVD76688.1"/>
    </source>
</evidence>
<feature type="non-terminal residue" evidence="1">
    <location>
        <position position="49"/>
    </location>
</feature>
<sequence length="49" mass="5602">MERLSTDRYEQVIEKARDLTARNSKTVYFDGGWDFDVSPMTGRSNICAA</sequence>
<reference evidence="1" key="1">
    <citation type="submission" date="2018-05" db="EMBL/GenBank/DDBJ databases">
        <authorList>
            <person name="Lanie J.A."/>
            <person name="Ng W.-L."/>
            <person name="Kazmierczak K.M."/>
            <person name="Andrzejewski T.M."/>
            <person name="Davidsen T.M."/>
            <person name="Wayne K.J."/>
            <person name="Tettelin H."/>
            <person name="Glass J.I."/>
            <person name="Rusch D."/>
            <person name="Podicherti R."/>
            <person name="Tsui H.-C.T."/>
            <person name="Winkler M.E."/>
        </authorList>
    </citation>
    <scope>NUCLEOTIDE SEQUENCE</scope>
</reference>